<comment type="similarity">
    <text evidence="5">Belongs to the YciB family.</text>
</comment>
<evidence type="ECO:0000313" key="7">
    <source>
        <dbReference type="Proteomes" id="UP000476030"/>
    </source>
</evidence>
<feature type="transmembrane region" description="Helical" evidence="5">
    <location>
        <begin position="154"/>
        <end position="173"/>
    </location>
</feature>
<keyword evidence="7" id="KW-1185">Reference proteome</keyword>
<keyword evidence="2 5" id="KW-0812">Transmembrane</keyword>
<keyword evidence="1 5" id="KW-1003">Cell membrane</keyword>
<proteinExistence type="inferred from homology"/>
<keyword evidence="3 5" id="KW-1133">Transmembrane helix</keyword>
<dbReference type="PANTHER" id="PTHR36917">
    <property type="entry name" value="INTRACELLULAR SEPTATION PROTEIN A-RELATED"/>
    <property type="match status" value="1"/>
</dbReference>
<dbReference type="NCBIfam" id="TIGR00997">
    <property type="entry name" value="ispZ"/>
    <property type="match status" value="1"/>
</dbReference>
<dbReference type="AlphaFoldDB" id="A0A6L8W439"/>
<comment type="caution">
    <text evidence="6">The sequence shown here is derived from an EMBL/GenBank/DDBJ whole genome shotgun (WGS) entry which is preliminary data.</text>
</comment>
<protein>
    <recommendedName>
        <fullName evidence="5">Inner membrane-spanning protein YciB</fullName>
    </recommendedName>
</protein>
<evidence type="ECO:0000313" key="6">
    <source>
        <dbReference type="EMBL" id="MZR29469.1"/>
    </source>
</evidence>
<feature type="transmembrane region" description="Helical" evidence="5">
    <location>
        <begin position="20"/>
        <end position="53"/>
    </location>
</feature>
<organism evidence="6 7">
    <name type="scientific">Sneathiella litorea</name>
    <dbReference type="NCBI Taxonomy" id="2606216"/>
    <lineage>
        <taxon>Bacteria</taxon>
        <taxon>Pseudomonadati</taxon>
        <taxon>Pseudomonadota</taxon>
        <taxon>Alphaproteobacteria</taxon>
        <taxon>Sneathiellales</taxon>
        <taxon>Sneathiellaceae</taxon>
        <taxon>Sneathiella</taxon>
    </lineage>
</organism>
<accession>A0A6L8W439</accession>
<sequence length="191" mass="21560">MADGKPMPKGLKPTTELGPILVFFAAYYFGDLMIATGAIMITTLVALAISYYYTRTLPMMPLVTAVVVMVFGGLTLYLHDETFIKMKPTIIYGIFAVVLFSGLMLGKSFVKVLFDNFWNLDDEGWRKLTVRLAAFFLLMAFANEALWRNFSTEIWVNAKVFGFTAATFLFFLAQVPMITRHMNQEKPDTDA</sequence>
<dbReference type="Proteomes" id="UP000476030">
    <property type="component" value="Unassembled WGS sequence"/>
</dbReference>
<dbReference type="GO" id="GO:0005886">
    <property type="term" value="C:plasma membrane"/>
    <property type="evidence" value="ECO:0007669"/>
    <property type="project" value="UniProtKB-SubCell"/>
</dbReference>
<keyword evidence="4 5" id="KW-0472">Membrane</keyword>
<evidence type="ECO:0000256" key="4">
    <source>
        <dbReference type="ARBA" id="ARBA00023136"/>
    </source>
</evidence>
<dbReference type="EMBL" id="WTUW01000001">
    <property type="protein sequence ID" value="MZR29469.1"/>
    <property type="molecule type" value="Genomic_DNA"/>
</dbReference>
<dbReference type="NCBIfam" id="NF001323">
    <property type="entry name" value="PRK00259.1-1"/>
    <property type="match status" value="1"/>
</dbReference>
<dbReference type="InterPro" id="IPR006008">
    <property type="entry name" value="YciB"/>
</dbReference>
<evidence type="ECO:0000256" key="3">
    <source>
        <dbReference type="ARBA" id="ARBA00022989"/>
    </source>
</evidence>
<feature type="transmembrane region" description="Helical" evidence="5">
    <location>
        <begin position="130"/>
        <end position="147"/>
    </location>
</feature>
<dbReference type="Pfam" id="PF04279">
    <property type="entry name" value="IspA"/>
    <property type="match status" value="1"/>
</dbReference>
<feature type="transmembrane region" description="Helical" evidence="5">
    <location>
        <begin position="90"/>
        <end position="110"/>
    </location>
</feature>
<evidence type="ECO:0000256" key="5">
    <source>
        <dbReference type="HAMAP-Rule" id="MF_00189"/>
    </source>
</evidence>
<evidence type="ECO:0000256" key="2">
    <source>
        <dbReference type="ARBA" id="ARBA00022692"/>
    </source>
</evidence>
<comment type="function">
    <text evidence="5">Plays a role in cell envelope biogenesis, maintenance of cell envelope integrity and membrane homeostasis.</text>
</comment>
<feature type="transmembrane region" description="Helical" evidence="5">
    <location>
        <begin position="59"/>
        <end position="78"/>
    </location>
</feature>
<reference evidence="6 7" key="1">
    <citation type="submission" date="2019-12" db="EMBL/GenBank/DDBJ databases">
        <title>Snethiella sp. nov. sp. isolated from sea sand.</title>
        <authorList>
            <person name="Kim J."/>
            <person name="Jeong S.E."/>
            <person name="Jung H.S."/>
            <person name="Jeon C.O."/>
        </authorList>
    </citation>
    <scope>NUCLEOTIDE SEQUENCE [LARGE SCALE GENOMIC DNA]</scope>
    <source>
        <strain evidence="6 7">DP05</strain>
    </source>
</reference>
<name>A0A6L8W439_9PROT</name>
<keyword evidence="5" id="KW-0997">Cell inner membrane</keyword>
<dbReference type="PANTHER" id="PTHR36917:SF1">
    <property type="entry name" value="INNER MEMBRANE-SPANNING PROTEIN YCIB"/>
    <property type="match status" value="1"/>
</dbReference>
<dbReference type="HAMAP" id="MF_00189">
    <property type="entry name" value="YciB"/>
    <property type="match status" value="1"/>
</dbReference>
<gene>
    <name evidence="5" type="primary">yciB</name>
    <name evidence="6" type="ORF">GQE98_02360</name>
</gene>
<evidence type="ECO:0000256" key="1">
    <source>
        <dbReference type="ARBA" id="ARBA00022475"/>
    </source>
</evidence>
<dbReference type="RefSeq" id="WP_161313939.1">
    <property type="nucleotide sequence ID" value="NZ_WTUW01000001.1"/>
</dbReference>
<comment type="subcellular location">
    <subcellularLocation>
        <location evidence="5">Cell inner membrane</location>
        <topology evidence="5">Multi-pass membrane protein</topology>
    </subcellularLocation>
</comment>